<sequence>MFIFFLLFLYRKNLYNWPLVIFSDTNHHQQTIISGFRLLEDEKIPSYKWLLDTFLEVMHQKQPKVVITDGDESMKEAIRTEFPNDTHRLCTWHLARIAVSNIKNNNFCAAFKTAMYGHFVIEKFDQYWTDMVAAFGLEELTNNMHNHGYTN</sequence>
<dbReference type="PANTHER" id="PTHR47718">
    <property type="entry name" value="OS01G0519700 PROTEIN"/>
    <property type="match status" value="1"/>
</dbReference>
<evidence type="ECO:0000256" key="1">
    <source>
        <dbReference type="SAM" id="SignalP"/>
    </source>
</evidence>
<reference evidence="3 4" key="1">
    <citation type="submission" date="2019-01" db="EMBL/GenBank/DDBJ databases">
        <title>Sequencing of cultivated peanut Arachis hypogaea provides insights into genome evolution and oil improvement.</title>
        <authorList>
            <person name="Chen X."/>
        </authorList>
    </citation>
    <scope>NUCLEOTIDE SEQUENCE [LARGE SCALE GENOMIC DNA]</scope>
    <source>
        <strain evidence="4">cv. Fuhuasheng</strain>
        <tissue evidence="3">Leaves</tissue>
    </source>
</reference>
<feature type="chain" id="PRO_5019090641" description="MULE transposase domain-containing protein" evidence="1">
    <location>
        <begin position="17"/>
        <end position="151"/>
    </location>
</feature>
<accession>A0A444YA16</accession>
<dbReference type="Proteomes" id="UP000289738">
    <property type="component" value="Chromosome B07"/>
</dbReference>
<feature type="domain" description="MULE transposase" evidence="2">
    <location>
        <begin position="10"/>
        <end position="95"/>
    </location>
</feature>
<feature type="signal peptide" evidence="1">
    <location>
        <begin position="1"/>
        <end position="16"/>
    </location>
</feature>
<dbReference type="InterPro" id="IPR018289">
    <property type="entry name" value="MULE_transposase_dom"/>
</dbReference>
<dbReference type="EMBL" id="SDMP01000017">
    <property type="protein sequence ID" value="RYQ98784.1"/>
    <property type="molecule type" value="Genomic_DNA"/>
</dbReference>
<evidence type="ECO:0000313" key="4">
    <source>
        <dbReference type="Proteomes" id="UP000289738"/>
    </source>
</evidence>
<name>A0A444YA16_ARAHY</name>
<dbReference type="PANTHER" id="PTHR47718:SF13">
    <property type="entry name" value="OS09G0290500 PROTEIN"/>
    <property type="match status" value="1"/>
</dbReference>
<protein>
    <recommendedName>
        <fullName evidence="2">MULE transposase domain-containing protein</fullName>
    </recommendedName>
</protein>
<keyword evidence="4" id="KW-1185">Reference proteome</keyword>
<dbReference type="Pfam" id="PF10551">
    <property type="entry name" value="MULE"/>
    <property type="match status" value="1"/>
</dbReference>
<dbReference type="AlphaFoldDB" id="A0A444YA16"/>
<comment type="caution">
    <text evidence="3">The sequence shown here is derived from an EMBL/GenBank/DDBJ whole genome shotgun (WGS) entry which is preliminary data.</text>
</comment>
<evidence type="ECO:0000313" key="3">
    <source>
        <dbReference type="EMBL" id="RYQ98784.1"/>
    </source>
</evidence>
<organism evidence="3 4">
    <name type="scientific">Arachis hypogaea</name>
    <name type="common">Peanut</name>
    <dbReference type="NCBI Taxonomy" id="3818"/>
    <lineage>
        <taxon>Eukaryota</taxon>
        <taxon>Viridiplantae</taxon>
        <taxon>Streptophyta</taxon>
        <taxon>Embryophyta</taxon>
        <taxon>Tracheophyta</taxon>
        <taxon>Spermatophyta</taxon>
        <taxon>Magnoliopsida</taxon>
        <taxon>eudicotyledons</taxon>
        <taxon>Gunneridae</taxon>
        <taxon>Pentapetalae</taxon>
        <taxon>rosids</taxon>
        <taxon>fabids</taxon>
        <taxon>Fabales</taxon>
        <taxon>Fabaceae</taxon>
        <taxon>Papilionoideae</taxon>
        <taxon>50 kb inversion clade</taxon>
        <taxon>dalbergioids sensu lato</taxon>
        <taxon>Dalbergieae</taxon>
        <taxon>Pterocarpus clade</taxon>
        <taxon>Arachis</taxon>
    </lineage>
</organism>
<proteinExistence type="predicted"/>
<keyword evidence="1" id="KW-0732">Signal</keyword>
<dbReference type="STRING" id="3818.A0A444YA16"/>
<gene>
    <name evidence="3" type="ORF">Ahy_B07g086577</name>
</gene>
<evidence type="ECO:0000259" key="2">
    <source>
        <dbReference type="Pfam" id="PF10551"/>
    </source>
</evidence>